<dbReference type="InterPro" id="IPR027443">
    <property type="entry name" value="IPNS-like_sf"/>
</dbReference>
<evidence type="ECO:0000256" key="1">
    <source>
        <dbReference type="ARBA" id="ARBA00008056"/>
    </source>
</evidence>
<reference evidence="4 5" key="1">
    <citation type="submission" date="2018-10" db="EMBL/GenBank/DDBJ databases">
        <title>Fifty Aureobasidium pullulans genomes reveal a recombining polyextremotolerant generalist.</title>
        <authorList>
            <person name="Gostincar C."/>
            <person name="Turk M."/>
            <person name="Zajc J."/>
            <person name="Gunde-Cimerman N."/>
        </authorList>
    </citation>
    <scope>NUCLEOTIDE SEQUENCE [LARGE SCALE GENOMIC DNA]</scope>
    <source>
        <strain evidence="4 5">EXF-9785</strain>
    </source>
</reference>
<dbReference type="Pfam" id="PF14226">
    <property type="entry name" value="DIOX_N"/>
    <property type="match status" value="1"/>
</dbReference>
<evidence type="ECO:0000256" key="2">
    <source>
        <dbReference type="RuleBase" id="RU003682"/>
    </source>
</evidence>
<dbReference type="InterPro" id="IPR005123">
    <property type="entry name" value="Oxoglu/Fe-dep_dioxygenase_dom"/>
</dbReference>
<name>A0A4S9ENZ7_AURPU</name>
<feature type="domain" description="Fe2OG dioxygenase" evidence="3">
    <location>
        <begin position="182"/>
        <end position="303"/>
    </location>
</feature>
<dbReference type="Gene3D" id="2.60.120.330">
    <property type="entry name" value="B-lactam Antibiotic, Isopenicillin N Synthase, Chain"/>
    <property type="match status" value="1"/>
</dbReference>
<dbReference type="AlphaFoldDB" id="A0A4S9ENZ7"/>
<dbReference type="FunFam" id="2.60.120.330:FF:000051">
    <property type="entry name" value="Clavaminate synthase-like protein"/>
    <property type="match status" value="1"/>
</dbReference>
<dbReference type="GO" id="GO:0044283">
    <property type="term" value="P:small molecule biosynthetic process"/>
    <property type="evidence" value="ECO:0007669"/>
    <property type="project" value="UniProtKB-ARBA"/>
</dbReference>
<keyword evidence="2" id="KW-0479">Metal-binding</keyword>
<dbReference type="SUPFAM" id="SSF51197">
    <property type="entry name" value="Clavaminate synthase-like"/>
    <property type="match status" value="1"/>
</dbReference>
<dbReference type="PROSITE" id="PS51471">
    <property type="entry name" value="FE2OG_OXY"/>
    <property type="match status" value="1"/>
</dbReference>
<gene>
    <name evidence="4" type="ORF">D6D10_06880</name>
</gene>
<dbReference type="Pfam" id="PF03171">
    <property type="entry name" value="2OG-FeII_Oxy"/>
    <property type="match status" value="1"/>
</dbReference>
<evidence type="ECO:0000259" key="3">
    <source>
        <dbReference type="PROSITE" id="PS51471"/>
    </source>
</evidence>
<evidence type="ECO:0000313" key="4">
    <source>
        <dbReference type="EMBL" id="THX36196.1"/>
    </source>
</evidence>
<comment type="similarity">
    <text evidence="1 2">Belongs to the iron/ascorbate-dependent oxidoreductase family.</text>
</comment>
<dbReference type="EMBL" id="QZAV01000180">
    <property type="protein sequence ID" value="THX36196.1"/>
    <property type="molecule type" value="Genomic_DNA"/>
</dbReference>
<dbReference type="InterPro" id="IPR026992">
    <property type="entry name" value="DIOX_N"/>
</dbReference>
<organism evidence="4 5">
    <name type="scientific">Aureobasidium pullulans</name>
    <name type="common">Black yeast</name>
    <name type="synonym">Pullularia pullulans</name>
    <dbReference type="NCBI Taxonomy" id="5580"/>
    <lineage>
        <taxon>Eukaryota</taxon>
        <taxon>Fungi</taxon>
        <taxon>Dikarya</taxon>
        <taxon>Ascomycota</taxon>
        <taxon>Pezizomycotina</taxon>
        <taxon>Dothideomycetes</taxon>
        <taxon>Dothideomycetidae</taxon>
        <taxon>Dothideales</taxon>
        <taxon>Saccotheciaceae</taxon>
        <taxon>Aureobasidium</taxon>
    </lineage>
</organism>
<evidence type="ECO:0000313" key="5">
    <source>
        <dbReference type="Proteomes" id="UP000308953"/>
    </source>
</evidence>
<sequence length="351" mass="38621">MSKASADIPVIDISPSNSEAAKQILAAAENNGFLFIENNAAAGMPPAKVDEMFDLSKQFFQGPVENKKECPTQNNRGWVSMQQETLDPGNQKRGDFKEYIQSRSFLLVSLTTRHRAFNLGEFTNNKPNQPLPKPFSNNVNTVADFSNSCHALCNRILELFAEALDIPSDWFSSRHDQSKGASGTIMRLLYYPSVPDNLAPEEDDIRAGAHSDYGTLTLLFQLPSQPGLEILTPSGTWSSVPIDPKNTLSTDPSAPLPVLVNIGDLMSYWTNGLLKSTVHRVIFPKEARKGGEDRYSMAYFCHPLDDAELVAVPSKRIEQYKGEGGVEKGGKVLTAKDHLLERLAATYGTKA</sequence>
<keyword evidence="2" id="KW-0408">Iron</keyword>
<dbReference type="GO" id="GO:0046872">
    <property type="term" value="F:metal ion binding"/>
    <property type="evidence" value="ECO:0007669"/>
    <property type="project" value="UniProtKB-KW"/>
</dbReference>
<proteinExistence type="inferred from homology"/>
<comment type="caution">
    <text evidence="4">The sequence shown here is derived from an EMBL/GenBank/DDBJ whole genome shotgun (WGS) entry which is preliminary data.</text>
</comment>
<dbReference type="InterPro" id="IPR050231">
    <property type="entry name" value="Iron_ascorbate_oxido_reductase"/>
</dbReference>
<protein>
    <submittedName>
        <fullName evidence="4">Iron/ascorbate family oxidoreductase</fullName>
    </submittedName>
</protein>
<dbReference type="InterPro" id="IPR044861">
    <property type="entry name" value="IPNS-like_FE2OG_OXY"/>
</dbReference>
<keyword evidence="2" id="KW-0560">Oxidoreductase</keyword>
<dbReference type="Proteomes" id="UP000308953">
    <property type="component" value="Unassembled WGS sequence"/>
</dbReference>
<dbReference type="PANTHER" id="PTHR47990">
    <property type="entry name" value="2-OXOGLUTARATE (2OG) AND FE(II)-DEPENDENT OXYGENASE SUPERFAMILY PROTEIN-RELATED"/>
    <property type="match status" value="1"/>
</dbReference>
<accession>A0A4S9ENZ7</accession>
<dbReference type="GO" id="GO:0016491">
    <property type="term" value="F:oxidoreductase activity"/>
    <property type="evidence" value="ECO:0007669"/>
    <property type="project" value="UniProtKB-KW"/>
</dbReference>